<feature type="region of interest" description="Disordered" evidence="1">
    <location>
        <begin position="1"/>
        <end position="35"/>
    </location>
</feature>
<evidence type="ECO:0000313" key="2">
    <source>
        <dbReference type="EMBL" id="PPB81062.1"/>
    </source>
</evidence>
<proteinExistence type="predicted"/>
<reference evidence="2 3" key="1">
    <citation type="submission" date="2018-01" db="EMBL/GenBank/DDBJ databases">
        <title>Genomic Encyclopedia of Type Strains, Phase III (KMG-III): the genomes of soil and plant-associated and newly described type strains.</title>
        <authorList>
            <person name="Whitman W."/>
        </authorList>
    </citation>
    <scope>NUCLEOTIDE SEQUENCE [LARGE SCALE GENOMIC DNA]</scope>
    <source>
        <strain evidence="2 3">HKI456</strain>
    </source>
</reference>
<dbReference type="EMBL" id="PRDW01000022">
    <property type="protein sequence ID" value="PPB81062.1"/>
    <property type="molecule type" value="Genomic_DNA"/>
</dbReference>
<protein>
    <submittedName>
        <fullName evidence="2">Uncharacterized protein</fullName>
    </submittedName>
</protein>
<feature type="region of interest" description="Disordered" evidence="1">
    <location>
        <begin position="316"/>
        <end position="342"/>
    </location>
</feature>
<comment type="caution">
    <text evidence="2">The sequence shown here is derived from an EMBL/GenBank/DDBJ whole genome shotgun (WGS) entry which is preliminary data.</text>
</comment>
<feature type="compositionally biased region" description="Acidic residues" evidence="1">
    <location>
        <begin position="330"/>
        <end position="339"/>
    </location>
</feature>
<accession>A0A2P5K6U9</accession>
<organism evidence="2 3">
    <name type="scientific">Mycetohabitans endofungorum</name>
    <dbReference type="NCBI Taxonomy" id="417203"/>
    <lineage>
        <taxon>Bacteria</taxon>
        <taxon>Pseudomonadati</taxon>
        <taxon>Pseudomonadota</taxon>
        <taxon>Betaproteobacteria</taxon>
        <taxon>Burkholderiales</taxon>
        <taxon>Burkholderiaceae</taxon>
        <taxon>Mycetohabitans</taxon>
    </lineage>
</organism>
<feature type="region of interest" description="Disordered" evidence="1">
    <location>
        <begin position="161"/>
        <end position="188"/>
    </location>
</feature>
<gene>
    <name evidence="2" type="ORF">B0O95_12222</name>
</gene>
<name>A0A2P5K6U9_9BURK</name>
<feature type="compositionally biased region" description="Low complexity" evidence="1">
    <location>
        <begin position="1"/>
        <end position="19"/>
    </location>
</feature>
<dbReference type="Proteomes" id="UP000243096">
    <property type="component" value="Unassembled WGS sequence"/>
</dbReference>
<evidence type="ECO:0000256" key="1">
    <source>
        <dbReference type="SAM" id="MobiDB-lite"/>
    </source>
</evidence>
<evidence type="ECO:0000313" key="3">
    <source>
        <dbReference type="Proteomes" id="UP000243096"/>
    </source>
</evidence>
<dbReference type="AlphaFoldDB" id="A0A2P5K6U9"/>
<sequence>MSTEESVSIPSIRSVRVASPSDERSAPLQRSSVTASAQHTHIMLDGLQRHRSSAADNVDITATRCGSLARQLDAHFDTDWHPLYHAPWTEAAMGSDSAWYPLPVWQAEPVSPLSSVGAQRRDSLLLLPSARYLAAHGMPLSELGLELNALSHDDEPRLSEALTHDDESQMPDVRADGGEPRPSDKLTHDDLRALVRSLTQHVERRRLRAMLRAAQRAEHAIAPWADSNDGLTYRSMLREVIRQSMYPRSTRALREAVCRYAPGFGEPALAGPVSDSTLKAMLEAAAVDGRLPMNLAELVLLPDGMTQPLRRRAKEAGGVIAPVPRQGDEAQADDAESDDAQQAMSALEALQANGTVSEDQYIAAANRLASLLGYRVGNYPRAA</sequence>
<keyword evidence="3" id="KW-1185">Reference proteome</keyword>